<dbReference type="PANTHER" id="PTHR43591:SF110">
    <property type="entry name" value="RHODANESE DOMAIN-CONTAINING PROTEIN"/>
    <property type="match status" value="1"/>
</dbReference>
<dbReference type="Proteomes" id="UP000241546">
    <property type="component" value="Unassembled WGS sequence"/>
</dbReference>
<keyword evidence="2" id="KW-0808">Transferase</keyword>
<evidence type="ECO:0000313" key="2">
    <source>
        <dbReference type="EMBL" id="PTB64953.1"/>
    </source>
</evidence>
<gene>
    <name evidence="2" type="ORF">BBK36DRAFT_1123683</name>
</gene>
<reference evidence="3" key="1">
    <citation type="submission" date="2016-07" db="EMBL/GenBank/DDBJ databases">
        <title>Multiple horizontal gene transfer events from other fungi enriched the ability of initially mycotrophic Trichoderma (Ascomycota) to feed on dead plant biomass.</title>
        <authorList>
            <consortium name="DOE Joint Genome Institute"/>
            <person name="Atanasova L."/>
            <person name="Chenthamara K."/>
            <person name="Zhang J."/>
            <person name="Grujic M."/>
            <person name="Henrissat B."/>
            <person name="Kuo A."/>
            <person name="Aerts A."/>
            <person name="Salamov A."/>
            <person name="Lipzen A."/>
            <person name="Labutti K."/>
            <person name="Barry K."/>
            <person name="Miao Y."/>
            <person name="Rahimi M.J."/>
            <person name="Shen Q."/>
            <person name="Grigoriev I.V."/>
            <person name="Kubicek C.P."/>
            <person name="Druzhinina I.S."/>
        </authorList>
    </citation>
    <scope>NUCLEOTIDE SEQUENCE [LARGE SCALE GENOMIC DNA]</scope>
    <source>
        <strain evidence="3">TUCIM 6016</strain>
    </source>
</reference>
<keyword evidence="2" id="KW-0489">Methyltransferase</keyword>
<dbReference type="InterPro" id="IPR029063">
    <property type="entry name" value="SAM-dependent_MTases_sf"/>
</dbReference>
<dbReference type="EMBL" id="KZ680216">
    <property type="protein sequence ID" value="PTB64953.1"/>
    <property type="molecule type" value="Genomic_DNA"/>
</dbReference>
<protein>
    <submittedName>
        <fullName evidence="2">S-adenosyl-L-methionine-dependent methyltransferase</fullName>
    </submittedName>
</protein>
<proteinExistence type="inferred from homology"/>
<evidence type="ECO:0000313" key="3">
    <source>
        <dbReference type="Proteomes" id="UP000241546"/>
    </source>
</evidence>
<dbReference type="AlphaFoldDB" id="A0A2T4B6J4"/>
<accession>A0A2T4B6J4</accession>
<evidence type="ECO:0000256" key="1">
    <source>
        <dbReference type="ARBA" id="ARBA00038158"/>
    </source>
</evidence>
<dbReference type="PANTHER" id="PTHR43591">
    <property type="entry name" value="METHYLTRANSFERASE"/>
    <property type="match status" value="1"/>
</dbReference>
<dbReference type="GO" id="GO:0008168">
    <property type="term" value="F:methyltransferase activity"/>
    <property type="evidence" value="ECO:0007669"/>
    <property type="project" value="UniProtKB-KW"/>
</dbReference>
<keyword evidence="3" id="KW-1185">Reference proteome</keyword>
<dbReference type="CDD" id="cd02440">
    <property type="entry name" value="AdoMet_MTases"/>
    <property type="match status" value="1"/>
</dbReference>
<dbReference type="GO" id="GO:0032259">
    <property type="term" value="P:methylation"/>
    <property type="evidence" value="ECO:0007669"/>
    <property type="project" value="UniProtKB-KW"/>
</dbReference>
<dbReference type="Gene3D" id="3.40.50.150">
    <property type="entry name" value="Vaccinia Virus protein VP39"/>
    <property type="match status" value="1"/>
</dbReference>
<name>A0A2T4B6J4_9HYPO</name>
<dbReference type="OrthoDB" id="417697at2759"/>
<dbReference type="RefSeq" id="XP_024748273.1">
    <property type="nucleotide sequence ID" value="XM_024891087.1"/>
</dbReference>
<dbReference type="GeneID" id="36599205"/>
<dbReference type="Pfam" id="PF13489">
    <property type="entry name" value="Methyltransf_23"/>
    <property type="match status" value="1"/>
</dbReference>
<sequence length="272" mass="30100">MAQTDDYVLGRSYSEGLRLETQHLLFNIHNGSTMNTKIPVTPESKVADIGTGTGVWLLDMATQVPPTVQLDGFDISDEQFPHESNVPSNVHFRIADAFSKVPDDCFEKYDIVHIRYFCCIVRGGNPEKIVQHALDLLKPGGYLQWDDGDLSPEGLFIKGAEAEAFATFARQATSALNFIFSWVRDLPKYAQTAGLEVLDFRREKWPKALVPTATRTFILGHIAGIGALYTIGHESLPPREQADALLVDLIGSIRKGGVYVHTPVHLLARKPA</sequence>
<comment type="similarity">
    <text evidence="1">Belongs to the methyltransferase superfamily. LaeA methyltransferase family.</text>
</comment>
<organism evidence="2 3">
    <name type="scientific">Trichoderma citrinoviride</name>
    <dbReference type="NCBI Taxonomy" id="58853"/>
    <lineage>
        <taxon>Eukaryota</taxon>
        <taxon>Fungi</taxon>
        <taxon>Dikarya</taxon>
        <taxon>Ascomycota</taxon>
        <taxon>Pezizomycotina</taxon>
        <taxon>Sordariomycetes</taxon>
        <taxon>Hypocreomycetidae</taxon>
        <taxon>Hypocreales</taxon>
        <taxon>Hypocreaceae</taxon>
        <taxon>Trichoderma</taxon>
    </lineage>
</organism>
<dbReference type="SUPFAM" id="SSF53335">
    <property type="entry name" value="S-adenosyl-L-methionine-dependent methyltransferases"/>
    <property type="match status" value="1"/>
</dbReference>